<evidence type="ECO:0000313" key="4">
    <source>
        <dbReference type="RefSeq" id="XP_013414365.1"/>
    </source>
</evidence>
<dbReference type="GO" id="GO:0005802">
    <property type="term" value="C:trans-Golgi network"/>
    <property type="evidence" value="ECO:0007669"/>
    <property type="project" value="TreeGrafter"/>
</dbReference>
<reference evidence="4 5" key="1">
    <citation type="journal article" date="2015" name="Nat. Commun.">
        <title>The Lingula genome provides insights into brachiopod evolution and the origin of phosphate biomineralization.</title>
        <authorList>
            <person name="Luo Y.J."/>
            <person name="Takeuchi T."/>
            <person name="Koyanagi R."/>
            <person name="Yamada L."/>
            <person name="Kanda M."/>
            <person name="Khalturina M."/>
            <person name="Fujie M."/>
            <person name="Yamasaki S.I."/>
            <person name="Endo K."/>
            <person name="Satoh N."/>
        </authorList>
    </citation>
    <scope>NUCLEOTIDE SEQUENCE</scope>
</reference>
<evidence type="ECO:0000313" key="5">
    <source>
        <dbReference type="RefSeq" id="XP_013414366.1"/>
    </source>
</evidence>
<feature type="coiled-coil region" evidence="1">
    <location>
        <begin position="368"/>
        <end position="637"/>
    </location>
</feature>
<dbReference type="GO" id="GO:0099518">
    <property type="term" value="P:vesicle cytoskeletal trafficking"/>
    <property type="evidence" value="ECO:0007669"/>
    <property type="project" value="TreeGrafter"/>
</dbReference>
<dbReference type="OrthoDB" id="5583482at2759"/>
<sequence>MAAVLPENGAVTQSEGGCGALEKPPPHKAGSMSDPDVGNEEDIVQQISINGSLGEHTGTECVESSETCDHSGGTEGAETGDRNSVNETISSDSATETCNVVNESCSVQPAFQAEVHQSSTDQHIAHNTLDSNIDSSQEAEALKTIVSEAIGNPGGLKNMTPDQESLPAPSGDDKGSDTNSKQLSDSSVSKSTTDILFTSSCDTQGDGSDDDHLLSELDLELDLDAFGTTLTKSVLQKNTTTNRTEYDALQKQLKLQKSEMNSLQEKFSRQKSQLSEAIKERDAYLQEIRELKSNSSEDIYLAQIKEFESTIAQQQLEIDAGKEKLASHDAAAKKTILALKQDMMWKLEQAGKKCEETIKEKDAMVMKYAQSEAKLLELSQAIEKLENKNKDVAKEKDNVTAKFKAMKTDNTKLTQCLEARGREVRGLQKELEKLKEAISSNDVKVKWAQNKLKAELDAHKETKAELQKTIQKLNETREENEQIRRDGQEMIKTYQESEEVRSNSLDIELKRKESELKQHKQEKNDQEEVFSIMCRELDSLKKQHKDALAELGTFRDKVKCLETERLSQEASMLKLKEIIQNQKRDIQDLRQQVDELQNARTQLEVEREKVEKLTSSLEEVNQCNRDLEADMDGCRKREAELLEFTEKISAKNAQLQSENNGLHSKVTVSSAELEKLNSLCKELQKTTQQLTEELECEKKARSEETTEFTDKLREKNTLVDQLTVQLNDAVDQQKTLKKKHAGNVKDLLRQLHHAKKRLENYESEAEEKNHKMNHGSRASSTSSLEKVNNGHAGGSTATSRGSSQEPQTQDPHAIPATEVIEPDRQMLIERIVKLQKAHARKNEKMEFMQDHIKQLIDEVQKKARIIQMYVMREEAGALAPLSMDENKAQLARKGGIMASVYKMHAADGHMTIELSLEIMKKLQAVLEDTILKNITLKENLDTLGAEIARLSQENRQLQLEFQKVKS</sequence>
<feature type="region of interest" description="Disordered" evidence="2">
    <location>
        <begin position="1"/>
        <end position="40"/>
    </location>
</feature>
<reference evidence="4 5" key="2">
    <citation type="submission" date="2025-04" db="UniProtKB">
        <authorList>
            <consortium name="RefSeq"/>
        </authorList>
    </citation>
    <scope>IDENTIFICATION</scope>
</reference>
<dbReference type="RefSeq" id="XP_013414366.1">
    <property type="nucleotide sequence ID" value="XM_013558912.1"/>
</dbReference>
<accession>A0A1S3JVD6</accession>
<dbReference type="PANTHER" id="PTHR18911:SF5">
    <property type="entry name" value="COILED-COIL DOMAIN-CONTAINING PROTEIN 186"/>
    <property type="match status" value="1"/>
</dbReference>
<feature type="compositionally biased region" description="Low complexity" evidence="2">
    <location>
        <begin position="180"/>
        <end position="189"/>
    </location>
</feature>
<feature type="coiled-coil region" evidence="1">
    <location>
        <begin position="933"/>
        <end position="960"/>
    </location>
</feature>
<protein>
    <submittedName>
        <fullName evidence="4">Coiled-coil domain-containing protein 186 isoform X1</fullName>
    </submittedName>
    <submittedName>
        <fullName evidence="5">Coiled-coil domain-containing protein 186 isoform X2</fullName>
    </submittedName>
</protein>
<dbReference type="KEGG" id="lak:106176497"/>
<name>A0A1S3JVD6_LINAN</name>
<dbReference type="Proteomes" id="UP000085678">
    <property type="component" value="Unplaced"/>
</dbReference>
<dbReference type="AlphaFoldDB" id="A0A1S3JVD6"/>
<feature type="compositionally biased region" description="Polar residues" evidence="2">
    <location>
        <begin position="776"/>
        <end position="786"/>
    </location>
</feature>
<dbReference type="PANTHER" id="PTHR18911">
    <property type="entry name" value="CTCL TUMOR ANTIGEN HD-CL-01"/>
    <property type="match status" value="1"/>
</dbReference>
<keyword evidence="1" id="KW-0175">Coiled coil</keyword>
<evidence type="ECO:0000256" key="2">
    <source>
        <dbReference type="SAM" id="MobiDB-lite"/>
    </source>
</evidence>
<feature type="coiled-coil region" evidence="1">
    <location>
        <begin position="246"/>
        <end position="324"/>
    </location>
</feature>
<feature type="region of interest" description="Disordered" evidence="2">
    <location>
        <begin position="762"/>
        <end position="820"/>
    </location>
</feature>
<dbReference type="GO" id="GO:0031267">
    <property type="term" value="F:small GTPase binding"/>
    <property type="evidence" value="ECO:0007669"/>
    <property type="project" value="TreeGrafter"/>
</dbReference>
<dbReference type="RefSeq" id="XP_013414365.1">
    <property type="nucleotide sequence ID" value="XM_013558911.1"/>
</dbReference>
<dbReference type="STRING" id="7574.A0A1S3JVD6"/>
<gene>
    <name evidence="4 5" type="primary">LOC106176497</name>
</gene>
<proteinExistence type="predicted"/>
<dbReference type="GeneID" id="106176497"/>
<evidence type="ECO:0000256" key="1">
    <source>
        <dbReference type="SAM" id="Coils"/>
    </source>
</evidence>
<organism evidence="3 4">
    <name type="scientific">Lingula anatina</name>
    <name type="common">Brachiopod</name>
    <name type="synonym">Lingula unguis</name>
    <dbReference type="NCBI Taxonomy" id="7574"/>
    <lineage>
        <taxon>Eukaryota</taxon>
        <taxon>Metazoa</taxon>
        <taxon>Spiralia</taxon>
        <taxon>Lophotrochozoa</taxon>
        <taxon>Brachiopoda</taxon>
        <taxon>Linguliformea</taxon>
        <taxon>Lingulata</taxon>
        <taxon>Lingulida</taxon>
        <taxon>Linguloidea</taxon>
        <taxon>Lingulidae</taxon>
        <taxon>Lingula</taxon>
    </lineage>
</organism>
<dbReference type="InterPro" id="IPR038830">
    <property type="entry name" value="CCDC186"/>
</dbReference>
<feature type="region of interest" description="Disordered" evidence="2">
    <location>
        <begin position="54"/>
        <end position="85"/>
    </location>
</feature>
<feature type="region of interest" description="Disordered" evidence="2">
    <location>
        <begin position="150"/>
        <end position="189"/>
    </location>
</feature>
<evidence type="ECO:0000313" key="3">
    <source>
        <dbReference type="Proteomes" id="UP000085678"/>
    </source>
</evidence>
<feature type="compositionally biased region" description="Low complexity" evidence="2">
    <location>
        <begin position="794"/>
        <end position="803"/>
    </location>
</feature>
<keyword evidence="3" id="KW-1185">Reference proteome</keyword>